<protein>
    <submittedName>
        <fullName evidence="1">Uncharacterized protein</fullName>
    </submittedName>
</protein>
<proteinExistence type="predicted"/>
<evidence type="ECO:0000313" key="2">
    <source>
        <dbReference type="Proteomes" id="UP001208649"/>
    </source>
</evidence>
<gene>
    <name evidence="1" type="ORF">NZ698_00370</name>
</gene>
<dbReference type="RefSeq" id="WP_263000756.1">
    <property type="nucleotide sequence ID" value="NZ_JAOTEM010000001.1"/>
</dbReference>
<comment type="caution">
    <text evidence="1">The sequence shown here is derived from an EMBL/GenBank/DDBJ whole genome shotgun (WGS) entry which is preliminary data.</text>
</comment>
<dbReference type="EMBL" id="JAOTEM010000001">
    <property type="protein sequence ID" value="MCU7615634.1"/>
    <property type="molecule type" value="Genomic_DNA"/>
</dbReference>
<sequence length="94" mass="11636">MNKEILKNILILDSIYKLLDWKDRVRIHFLLQDKNTEVTPNIQILYDWCVKWMWLPPKLKYGQDRLQYFENSPDEWVLTEELKYIKPDLPKLHY</sequence>
<name>A0ABT2W2S6_9FLAO</name>
<keyword evidence="2" id="KW-1185">Reference proteome</keyword>
<reference evidence="2" key="1">
    <citation type="submission" date="2023-07" db="EMBL/GenBank/DDBJ databases">
        <title>Chryseobacterium sp. strain PBS4-4 Genome sequencing and assembly.</title>
        <authorList>
            <person name="Jung Y."/>
        </authorList>
    </citation>
    <scope>NUCLEOTIDE SEQUENCE [LARGE SCALE GENOMIC DNA]</scope>
    <source>
        <strain evidence="2">PBS4-4</strain>
    </source>
</reference>
<accession>A0ABT2W2S6</accession>
<evidence type="ECO:0000313" key="1">
    <source>
        <dbReference type="EMBL" id="MCU7615634.1"/>
    </source>
</evidence>
<organism evidence="1 2">
    <name type="scientific">Chryseobacterium edaphi</name>
    <dbReference type="NCBI Taxonomy" id="2976532"/>
    <lineage>
        <taxon>Bacteria</taxon>
        <taxon>Pseudomonadati</taxon>
        <taxon>Bacteroidota</taxon>
        <taxon>Flavobacteriia</taxon>
        <taxon>Flavobacteriales</taxon>
        <taxon>Weeksellaceae</taxon>
        <taxon>Chryseobacterium group</taxon>
        <taxon>Chryseobacterium</taxon>
    </lineage>
</organism>
<dbReference type="Proteomes" id="UP001208649">
    <property type="component" value="Unassembled WGS sequence"/>
</dbReference>